<comment type="similarity">
    <text evidence="2 3">Belongs to the pyridoxal phosphate-binding protein YggS/PROSC family.</text>
</comment>
<dbReference type="Pfam" id="PF01168">
    <property type="entry name" value="Ala_racemase_N"/>
    <property type="match status" value="1"/>
</dbReference>
<evidence type="ECO:0000256" key="2">
    <source>
        <dbReference type="HAMAP-Rule" id="MF_02087"/>
    </source>
</evidence>
<dbReference type="EMBL" id="JAGIOI010000001">
    <property type="protein sequence ID" value="MBP2414674.1"/>
    <property type="molecule type" value="Genomic_DNA"/>
</dbReference>
<name>A0ABS4Z140_9MICC</name>
<reference evidence="5 6" key="1">
    <citation type="submission" date="2021-03" db="EMBL/GenBank/DDBJ databases">
        <title>Sequencing the genomes of 1000 actinobacteria strains.</title>
        <authorList>
            <person name="Klenk H.-P."/>
        </authorList>
    </citation>
    <scope>NUCLEOTIDE SEQUENCE [LARGE SCALE GENOMIC DNA]</scope>
    <source>
        <strain evidence="5 6">DSM 16005</strain>
    </source>
</reference>
<dbReference type="SUPFAM" id="SSF51419">
    <property type="entry name" value="PLP-binding barrel"/>
    <property type="match status" value="1"/>
</dbReference>
<gene>
    <name evidence="5" type="ORF">JOF48_003473</name>
</gene>
<proteinExistence type="inferred from homology"/>
<sequence>MTAQPQYRTASTVEDFRVHLAEVHGRIAAAASRAGRDPGTVTLLPVSKTVDSDRLRLAVAAGCTDLGENKVQEALRKSGELADLPELHWHVIGHLQSNKAKFVARFAHGFQALDRLSLAKTLNNRLEAEGRTLDVMVQVNTSGEDSKFGLPPAEVAAFMQELPAFDRLRVVGLMTLAVNSPDEQRVRACFKTLHALRGQLQQEAPSGVELGELSMGMSGDFELAVEEGATVVRVGQAIFGARALPDSYYWPTGG</sequence>
<dbReference type="InterPro" id="IPR029066">
    <property type="entry name" value="PLP-binding_barrel"/>
</dbReference>
<organism evidence="5 6">
    <name type="scientific">Arthrobacter stackebrandtii</name>
    <dbReference type="NCBI Taxonomy" id="272161"/>
    <lineage>
        <taxon>Bacteria</taxon>
        <taxon>Bacillati</taxon>
        <taxon>Actinomycetota</taxon>
        <taxon>Actinomycetes</taxon>
        <taxon>Micrococcales</taxon>
        <taxon>Micrococcaceae</taxon>
        <taxon>Arthrobacter</taxon>
    </lineage>
</organism>
<accession>A0ABS4Z140</accession>
<evidence type="ECO:0000313" key="6">
    <source>
        <dbReference type="Proteomes" id="UP000711614"/>
    </source>
</evidence>
<evidence type="ECO:0000313" key="5">
    <source>
        <dbReference type="EMBL" id="MBP2414674.1"/>
    </source>
</evidence>
<dbReference type="RefSeq" id="WP_209682864.1">
    <property type="nucleotide sequence ID" value="NZ_JAGIOI010000001.1"/>
</dbReference>
<evidence type="ECO:0000256" key="1">
    <source>
        <dbReference type="ARBA" id="ARBA00022898"/>
    </source>
</evidence>
<dbReference type="PIRSF" id="PIRSF004848">
    <property type="entry name" value="YBL036c_PLPDEIII"/>
    <property type="match status" value="1"/>
</dbReference>
<keyword evidence="6" id="KW-1185">Reference proteome</keyword>
<dbReference type="Proteomes" id="UP000711614">
    <property type="component" value="Unassembled WGS sequence"/>
</dbReference>
<protein>
    <recommendedName>
        <fullName evidence="2">Pyridoxal phosphate homeostasis protein</fullName>
        <shortName evidence="2">PLP homeostasis protein</shortName>
    </recommendedName>
</protein>
<dbReference type="PANTHER" id="PTHR10146:SF14">
    <property type="entry name" value="PYRIDOXAL PHOSPHATE HOMEOSTASIS PROTEIN"/>
    <property type="match status" value="1"/>
</dbReference>
<dbReference type="CDD" id="cd00635">
    <property type="entry name" value="PLPDE_III_YBL036c_like"/>
    <property type="match status" value="1"/>
</dbReference>
<keyword evidence="1 2" id="KW-0663">Pyridoxal phosphate</keyword>
<evidence type="ECO:0000259" key="4">
    <source>
        <dbReference type="Pfam" id="PF01168"/>
    </source>
</evidence>
<comment type="function">
    <text evidence="2">Pyridoxal 5'-phosphate (PLP)-binding protein, which is involved in PLP homeostasis.</text>
</comment>
<dbReference type="NCBIfam" id="TIGR00044">
    <property type="entry name" value="YggS family pyridoxal phosphate-dependent enzyme"/>
    <property type="match status" value="1"/>
</dbReference>
<dbReference type="PANTHER" id="PTHR10146">
    <property type="entry name" value="PROLINE SYNTHETASE CO-TRANSCRIBED BACTERIAL HOMOLOG PROTEIN"/>
    <property type="match status" value="1"/>
</dbReference>
<dbReference type="InterPro" id="IPR001608">
    <property type="entry name" value="Ala_racemase_N"/>
</dbReference>
<dbReference type="Gene3D" id="3.20.20.10">
    <property type="entry name" value="Alanine racemase"/>
    <property type="match status" value="1"/>
</dbReference>
<feature type="domain" description="Alanine racemase N-terminal" evidence="4">
    <location>
        <begin position="26"/>
        <end position="242"/>
    </location>
</feature>
<feature type="modified residue" description="N6-(pyridoxal phosphate)lysine" evidence="2">
    <location>
        <position position="48"/>
    </location>
</feature>
<comment type="caution">
    <text evidence="5">The sequence shown here is derived from an EMBL/GenBank/DDBJ whole genome shotgun (WGS) entry which is preliminary data.</text>
</comment>
<dbReference type="HAMAP" id="MF_02087">
    <property type="entry name" value="PLP_homeostasis"/>
    <property type="match status" value="1"/>
</dbReference>
<evidence type="ECO:0000256" key="3">
    <source>
        <dbReference type="RuleBase" id="RU004514"/>
    </source>
</evidence>
<dbReference type="InterPro" id="IPR011078">
    <property type="entry name" value="PyrdxlP_homeostasis"/>
</dbReference>